<dbReference type="InterPro" id="IPR016181">
    <property type="entry name" value="Acyl_CoA_acyltransferase"/>
</dbReference>
<gene>
    <name evidence="2" type="ORF">HIJ39_12375</name>
</gene>
<dbReference type="Proteomes" id="UP000533476">
    <property type="component" value="Unassembled WGS sequence"/>
</dbReference>
<dbReference type="InterPro" id="IPR000182">
    <property type="entry name" value="GNAT_dom"/>
</dbReference>
<name>A0A7Y0L4H1_9FIRM</name>
<evidence type="ECO:0000313" key="2">
    <source>
        <dbReference type="EMBL" id="NMP23136.1"/>
    </source>
</evidence>
<dbReference type="PANTHER" id="PTHR43072">
    <property type="entry name" value="N-ACETYLTRANSFERASE"/>
    <property type="match status" value="1"/>
</dbReference>
<dbReference type="GO" id="GO:0016747">
    <property type="term" value="F:acyltransferase activity, transferring groups other than amino-acyl groups"/>
    <property type="evidence" value="ECO:0007669"/>
    <property type="project" value="InterPro"/>
</dbReference>
<organism evidence="2 3">
    <name type="scientific">Sulfobacillus harzensis</name>
    <dbReference type="NCBI Taxonomy" id="2729629"/>
    <lineage>
        <taxon>Bacteria</taxon>
        <taxon>Bacillati</taxon>
        <taxon>Bacillota</taxon>
        <taxon>Clostridia</taxon>
        <taxon>Eubacteriales</taxon>
        <taxon>Clostridiales Family XVII. Incertae Sedis</taxon>
        <taxon>Sulfobacillus</taxon>
    </lineage>
</organism>
<dbReference type="PROSITE" id="PS51186">
    <property type="entry name" value="GNAT"/>
    <property type="match status" value="2"/>
</dbReference>
<comment type="caution">
    <text evidence="2">The sequence shown here is derived from an EMBL/GenBank/DDBJ whole genome shotgun (WGS) entry which is preliminary data.</text>
</comment>
<evidence type="ECO:0000313" key="3">
    <source>
        <dbReference type="Proteomes" id="UP000533476"/>
    </source>
</evidence>
<sequence>MTPLFDVMAMRPEDWPEVQRIYEEGIATKQATFETSAPSWSVWDKSHVPSCRLVARTPEGQLLGWAALSPISNRCVYAGVAEVSIYVAQSARGQGVGRRLMEALILASEASGFWTLTAGIFPENGPSVRLHLAQGFRLVGYRERVGQMDQGWRDVLLLERRSHRVGWSEAAREPRTSRVSWAVRRATIADAPAIVEYMRRLFSDKSLFLPVVADPFTMTVDDQEAFIARHQDRPNAVMLVADAPDGSIVGMWDAMGSPRRAVRHVVEFGMSVDERFRGQGLGSALLQAGMDWAKNTGLVTRIELEVYAENLPAIALYRKFGFVVEGRKRGAFRHQGRTMDGLLMAHLLDPTGYSTTLESFGSSRQ</sequence>
<dbReference type="Pfam" id="PF00583">
    <property type="entry name" value="Acetyltransf_1"/>
    <property type="match status" value="2"/>
</dbReference>
<reference evidence="2 3" key="1">
    <citation type="submission" date="2020-04" db="EMBL/GenBank/DDBJ databases">
        <authorList>
            <person name="Zhang R."/>
            <person name="Schippers A."/>
        </authorList>
    </citation>
    <scope>NUCLEOTIDE SEQUENCE [LARGE SCALE GENOMIC DNA]</scope>
    <source>
        <strain evidence="2 3">DSM 109850</strain>
    </source>
</reference>
<dbReference type="SUPFAM" id="SSF55729">
    <property type="entry name" value="Acyl-CoA N-acyltransferases (Nat)"/>
    <property type="match status" value="2"/>
</dbReference>
<protein>
    <submittedName>
        <fullName evidence="2">GNAT family N-acetyltransferase</fullName>
    </submittedName>
</protein>
<proteinExistence type="predicted"/>
<keyword evidence="3" id="KW-1185">Reference proteome</keyword>
<feature type="domain" description="N-acetyltransferase" evidence="1">
    <location>
        <begin position="5"/>
        <end position="159"/>
    </location>
</feature>
<evidence type="ECO:0000259" key="1">
    <source>
        <dbReference type="PROSITE" id="PS51186"/>
    </source>
</evidence>
<dbReference type="CDD" id="cd04301">
    <property type="entry name" value="NAT_SF"/>
    <property type="match status" value="2"/>
</dbReference>
<dbReference type="RefSeq" id="WP_169100128.1">
    <property type="nucleotide sequence ID" value="NZ_JABBVZ010000041.1"/>
</dbReference>
<accession>A0A7Y0L4H1</accession>
<dbReference type="Gene3D" id="3.40.630.30">
    <property type="match status" value="2"/>
</dbReference>
<dbReference type="EMBL" id="JABBVZ010000041">
    <property type="protein sequence ID" value="NMP23136.1"/>
    <property type="molecule type" value="Genomic_DNA"/>
</dbReference>
<dbReference type="AlphaFoldDB" id="A0A7Y0L4H1"/>
<keyword evidence="2" id="KW-0808">Transferase</keyword>
<feature type="domain" description="N-acetyltransferase" evidence="1">
    <location>
        <begin position="181"/>
        <end position="349"/>
    </location>
</feature>